<dbReference type="AlphaFoldDB" id="A0A2D0IK07"/>
<comment type="caution">
    <text evidence="1">The sequence shown here is derived from an EMBL/GenBank/DDBJ whole genome shotgun (WGS) entry which is preliminary data.</text>
</comment>
<keyword evidence="2" id="KW-0808">Transferase</keyword>
<dbReference type="Gene3D" id="3.20.20.80">
    <property type="entry name" value="Glycosidases"/>
    <property type="match status" value="1"/>
</dbReference>
<dbReference type="EMBL" id="RAQI01000001">
    <property type="protein sequence ID" value="RKE93326.1"/>
    <property type="molecule type" value="Genomic_DNA"/>
</dbReference>
<reference evidence="2 4" key="2">
    <citation type="submission" date="2018-09" db="EMBL/GenBank/DDBJ databases">
        <title>Genomic Encyclopedia of Archaeal and Bacterial Type Strains, Phase II (KMG-II): from individual species to whole genera.</title>
        <authorList>
            <person name="Goeker M."/>
        </authorList>
    </citation>
    <scope>NUCLEOTIDE SEQUENCE [LARGE SCALE GENOMIC DNA]</scope>
    <source>
        <strain evidence="2 4">DSM 16337</strain>
    </source>
</reference>
<sequence length="356" mass="42547">MKVDVEEIFAYYLPQFHTIKENNEWWGKGFTEWVKLRNAQKMFPGHQIPHPVEPLGYYDLTDVKNIEKQYYLAKENGISTFCFWHYWFDTNDMLLEKPAELLLKSDIDVRFCFAWANHTWWNKTENKLLKQQKYDFSLDTYFDYLLPFFKDARYTKINNKPVLFIYDLKNAKNGKELIEYFQKRSISEGFDGIYFIGENLLPHDPQTKMVDQYLNSCDFMKHRPIWRKIVDKFLMKLQKVDIIIPRVYDYDRSIKKMNTDILPESKQIPIIFPGWDSSFRHGKKGVILKNTNSVAFEKHVSKIANLIEKRKNAPKIIVVKSWNEWAEGNYIEPCSIHGDAYLKIIKKHFNVTSFKN</sequence>
<dbReference type="OrthoDB" id="7068720at2"/>
<protein>
    <submittedName>
        <fullName evidence="2">Glycosyl transferase family WbsX</fullName>
    </submittedName>
</protein>
<keyword evidence="4" id="KW-1185">Reference proteome</keyword>
<evidence type="ECO:0000313" key="1">
    <source>
        <dbReference type="EMBL" id="PHM22109.1"/>
    </source>
</evidence>
<accession>A0A2D0IK07</accession>
<dbReference type="RefSeq" id="WP_099134045.1">
    <property type="nucleotide sequence ID" value="NZ_CAWNOJ010000052.1"/>
</dbReference>
<proteinExistence type="predicted"/>
<dbReference type="PANTHER" id="PTHR41244">
    <property type="entry name" value="RHAMNAN SYNTHESIS F"/>
    <property type="match status" value="1"/>
</dbReference>
<reference evidence="1 3" key="1">
    <citation type="journal article" date="2017" name="Nat. Microbiol.">
        <title>Natural product diversity associated with the nematode symbionts Photorhabdus and Xenorhabdus.</title>
        <authorList>
            <person name="Tobias N.J."/>
            <person name="Wolff H."/>
            <person name="Djahanschiri B."/>
            <person name="Grundmann F."/>
            <person name="Kronenwerth M."/>
            <person name="Shi Y.M."/>
            <person name="Simonyi S."/>
            <person name="Grun P."/>
            <person name="Shapiro-Ilan D."/>
            <person name="Pidot S.J."/>
            <person name="Stinear T.P."/>
            <person name="Ebersberger I."/>
            <person name="Bode H.B."/>
        </authorList>
    </citation>
    <scope>NUCLEOTIDE SEQUENCE [LARGE SCALE GENOMIC DNA]</scope>
    <source>
        <strain evidence="1 3">DSM 16337</strain>
    </source>
</reference>
<evidence type="ECO:0000313" key="3">
    <source>
        <dbReference type="Proteomes" id="UP000225605"/>
    </source>
</evidence>
<dbReference type="CDD" id="cd11579">
    <property type="entry name" value="Glyco_tran_WbsX"/>
    <property type="match status" value="1"/>
</dbReference>
<dbReference type="Pfam" id="PF14307">
    <property type="entry name" value="Glyco_tran_WbsX"/>
    <property type="match status" value="1"/>
</dbReference>
<gene>
    <name evidence="2" type="ORF">BDE27_1059</name>
    <name evidence="1" type="ORF">Xehl_03942</name>
</gene>
<dbReference type="GO" id="GO:0016740">
    <property type="term" value="F:transferase activity"/>
    <property type="evidence" value="ECO:0007669"/>
    <property type="project" value="UniProtKB-KW"/>
</dbReference>
<dbReference type="Proteomes" id="UP000283568">
    <property type="component" value="Unassembled WGS sequence"/>
</dbReference>
<evidence type="ECO:0000313" key="4">
    <source>
        <dbReference type="Proteomes" id="UP000283568"/>
    </source>
</evidence>
<dbReference type="Proteomes" id="UP000225605">
    <property type="component" value="Unassembled WGS sequence"/>
</dbReference>
<evidence type="ECO:0000313" key="2">
    <source>
        <dbReference type="EMBL" id="RKE93326.1"/>
    </source>
</evidence>
<dbReference type="PANTHER" id="PTHR41244:SF1">
    <property type="entry name" value="GLYCOSYLTRANSFERASE"/>
    <property type="match status" value="1"/>
</dbReference>
<dbReference type="EMBL" id="NIBT01000039">
    <property type="protein sequence ID" value="PHM22109.1"/>
    <property type="molecule type" value="Genomic_DNA"/>
</dbReference>
<organism evidence="1 3">
    <name type="scientific">Xenorhabdus ehlersii</name>
    <dbReference type="NCBI Taxonomy" id="290111"/>
    <lineage>
        <taxon>Bacteria</taxon>
        <taxon>Pseudomonadati</taxon>
        <taxon>Pseudomonadota</taxon>
        <taxon>Gammaproteobacteria</taxon>
        <taxon>Enterobacterales</taxon>
        <taxon>Morganellaceae</taxon>
        <taxon>Xenorhabdus</taxon>
    </lineage>
</organism>
<name>A0A2D0IK07_9GAMM</name>
<dbReference type="InterPro" id="IPR032719">
    <property type="entry name" value="WbsX"/>
</dbReference>